<dbReference type="Gene3D" id="1.10.1030.10">
    <property type="entry name" value="Carbamoyl-phosphate synthetase, large subunit oligomerisation domain"/>
    <property type="match status" value="1"/>
</dbReference>
<protein>
    <recommendedName>
        <fullName evidence="8">ATP-grasp domain-containing protein</fullName>
    </recommendedName>
</protein>
<sequence length="992" mass="111425">MQHGTLILEDGSEFNGFIFGASANATGEVVFQTSMVGYIESLTDPSYCGQILVLTFPLIGNYGVPDEKAVDGFGIQRWVESNKIHASGLIVSDYTEQYSHWNAVESLSSWLKKHNIPGLYGIDTRTLTKKLRNHGTMLGKIVMKGTDPTSIQFQDQIEANLMIQVSIQKPYVINPTGNISIACINCGMKNNQLRILCQLGGKVTVFPWNYSVKPDEFDGLFLSSGPGDPEIQCPETIKIIKSWITSEIIKPVFGIGLGHQLMALAAGMTIKKLKYGHRGHNQPCLLEGTPYCFITSENHRFAVRTLAKDWSVLFTNQNDQSKEGIIHDSKPFFSVQFYPEHYTGTHDTKNLFEIFLDIVQSYKSTKPINTEKYLVVQLTKRVSDANAPSPAFFKRVNKVLILGGDDLTIGQEGEFDYSEKQAIKAMKTENIKTVLINSNYDIALTSKELSDNVVSVPRTPTPSFGKETALNCGVKLHEEGILQKYSCNILGTPVQSIQITTDRCLFTQKMSDIGEKVVPHKVVESLEEALISAEQLGYPVVVRATFSESQRISCYVDNREELISLVPSILTDLSHSLIDKSQSSIDKTLKGWKKIGYEVVRDQYDNCIVICNMENMDPLPLRTDYSIVIAPSQTLSSDEYNLLRSVSIKVVRHLGIIGTCNVQFALNPLCMEYYIIKVNAGLSCSSEFASKATGYPLAYITAKLVLGLNLVELTNNITNQTCACFEPSLDYIVILIPKWNLDKYDQYSNKIESSSKKSTDGVTDGDKSIGRSFEEAFQNALRMVDHDIISFHSDAPTIADEELTICRAERVLNIATAIRQGYTIERLFDLTKIDRWYLYKFEAIIKFIVEHSHPSTIKHKFILREAKHLGFSDQQIVKYSRITELKLRVLYDQYGIQPFRKQIDTLSGPIKRRRKRPETAIKRRLTISGTRPPDDHSFMHPPHHLMHLSGDQPRPPSQSIRSDDSLFNSILNDLKIPPSSNSTVNDKQPLGD</sequence>
<dbReference type="Pfam" id="PF25596">
    <property type="entry name" value="CPSase_L_D1"/>
    <property type="match status" value="1"/>
</dbReference>
<dbReference type="InterPro" id="IPR036480">
    <property type="entry name" value="CarbP_synth_ssu_N_sf"/>
</dbReference>
<reference evidence="9" key="1">
    <citation type="submission" date="2021-02" db="EMBL/GenBank/DDBJ databases">
        <authorList>
            <person name="Nowell W R."/>
        </authorList>
    </citation>
    <scope>NUCLEOTIDE SEQUENCE</scope>
</reference>
<dbReference type="InterPro" id="IPR017926">
    <property type="entry name" value="GATASE"/>
</dbReference>
<dbReference type="PRINTS" id="PR00096">
    <property type="entry name" value="GATASE"/>
</dbReference>
<dbReference type="GO" id="GO:0004088">
    <property type="term" value="F:carbamoyl-phosphate synthase (glutamine-hydrolyzing) activity"/>
    <property type="evidence" value="ECO:0007669"/>
    <property type="project" value="InterPro"/>
</dbReference>
<dbReference type="InterPro" id="IPR006274">
    <property type="entry name" value="CarbamoylP_synth_ssu"/>
</dbReference>
<dbReference type="GO" id="GO:0005829">
    <property type="term" value="C:cytosol"/>
    <property type="evidence" value="ECO:0007669"/>
    <property type="project" value="TreeGrafter"/>
</dbReference>
<dbReference type="Pfam" id="PF02787">
    <property type="entry name" value="CPSase_L_D3"/>
    <property type="match status" value="1"/>
</dbReference>
<organism evidence="9 10">
    <name type="scientific">Rotaria sordida</name>
    <dbReference type="NCBI Taxonomy" id="392033"/>
    <lineage>
        <taxon>Eukaryota</taxon>
        <taxon>Metazoa</taxon>
        <taxon>Spiralia</taxon>
        <taxon>Gnathifera</taxon>
        <taxon>Rotifera</taxon>
        <taxon>Eurotatoria</taxon>
        <taxon>Bdelloidea</taxon>
        <taxon>Philodinida</taxon>
        <taxon>Philodinidae</taxon>
        <taxon>Rotaria</taxon>
    </lineage>
</organism>
<dbReference type="PRINTS" id="PR00098">
    <property type="entry name" value="CPSASE"/>
</dbReference>
<comment type="catalytic activity">
    <reaction evidence="5">
        <text>hydrogencarbonate + NH4(+) + 2 ATP = carbamoyl phosphate + 2 ADP + phosphate + 2 H(+)</text>
        <dbReference type="Rhea" id="RHEA:18029"/>
        <dbReference type="ChEBI" id="CHEBI:15378"/>
        <dbReference type="ChEBI" id="CHEBI:17544"/>
        <dbReference type="ChEBI" id="CHEBI:28938"/>
        <dbReference type="ChEBI" id="CHEBI:30616"/>
        <dbReference type="ChEBI" id="CHEBI:43474"/>
        <dbReference type="ChEBI" id="CHEBI:58228"/>
        <dbReference type="ChEBI" id="CHEBI:456216"/>
        <dbReference type="EC" id="6.3.4.16"/>
    </reaction>
</comment>
<gene>
    <name evidence="9" type="ORF">RFH988_LOCUS2369</name>
</gene>
<keyword evidence="3 6" id="KW-0547">Nucleotide-binding</keyword>
<dbReference type="PRINTS" id="PR00099">
    <property type="entry name" value="CPSGATASE"/>
</dbReference>
<dbReference type="GO" id="GO:0005524">
    <property type="term" value="F:ATP binding"/>
    <property type="evidence" value="ECO:0007669"/>
    <property type="project" value="UniProtKB-UniRule"/>
</dbReference>
<dbReference type="AlphaFoldDB" id="A0A813QSF9"/>
<keyword evidence="4 6" id="KW-0067">ATP-binding</keyword>
<dbReference type="PROSITE" id="PS51273">
    <property type="entry name" value="GATASE_TYPE_1"/>
    <property type="match status" value="1"/>
</dbReference>
<evidence type="ECO:0000256" key="3">
    <source>
        <dbReference type="ARBA" id="ARBA00022741"/>
    </source>
</evidence>
<dbReference type="SUPFAM" id="SSF52317">
    <property type="entry name" value="Class I glutamine amidotransferase-like"/>
    <property type="match status" value="1"/>
</dbReference>
<evidence type="ECO:0000256" key="4">
    <source>
        <dbReference type="ARBA" id="ARBA00022840"/>
    </source>
</evidence>
<dbReference type="HAMAP" id="MF_01209">
    <property type="entry name" value="CPSase_S_chain"/>
    <property type="match status" value="1"/>
</dbReference>
<feature type="region of interest" description="Disordered" evidence="7">
    <location>
        <begin position="925"/>
        <end position="992"/>
    </location>
</feature>
<name>A0A813QSF9_9BILA</name>
<dbReference type="SUPFAM" id="SSF48108">
    <property type="entry name" value="Carbamoyl phosphate synthetase, large subunit connection domain"/>
    <property type="match status" value="1"/>
</dbReference>
<evidence type="ECO:0000313" key="10">
    <source>
        <dbReference type="Proteomes" id="UP000663882"/>
    </source>
</evidence>
<dbReference type="InterPro" id="IPR036897">
    <property type="entry name" value="CarbamoylP_synth_lsu_oligo_sf"/>
</dbReference>
<dbReference type="PROSITE" id="PS50975">
    <property type="entry name" value="ATP_GRASP"/>
    <property type="match status" value="1"/>
</dbReference>
<evidence type="ECO:0000256" key="7">
    <source>
        <dbReference type="SAM" id="MobiDB-lite"/>
    </source>
</evidence>
<dbReference type="FunFam" id="3.50.30.20:FF:000002">
    <property type="entry name" value="Carbamoyl-phosphate synthase 1, mitochondrial"/>
    <property type="match status" value="1"/>
</dbReference>
<dbReference type="SUPFAM" id="SSF56059">
    <property type="entry name" value="Glutathione synthetase ATP-binding domain-like"/>
    <property type="match status" value="1"/>
</dbReference>
<dbReference type="Gene3D" id="3.40.50.880">
    <property type="match status" value="1"/>
</dbReference>
<dbReference type="GO" id="GO:0006207">
    <property type="term" value="P:'de novo' pyrimidine nucleobase biosynthetic process"/>
    <property type="evidence" value="ECO:0007669"/>
    <property type="project" value="InterPro"/>
</dbReference>
<dbReference type="NCBIfam" id="NF009475">
    <property type="entry name" value="PRK12838.1"/>
    <property type="match status" value="1"/>
</dbReference>
<dbReference type="PANTHER" id="PTHR11405">
    <property type="entry name" value="CARBAMOYLTRANSFERASE FAMILY MEMBER"/>
    <property type="match status" value="1"/>
</dbReference>
<dbReference type="GO" id="GO:0004087">
    <property type="term" value="F:carbamoyl-phosphate synthase (ammonia) activity"/>
    <property type="evidence" value="ECO:0007669"/>
    <property type="project" value="UniProtKB-EC"/>
</dbReference>
<dbReference type="GO" id="GO:0004151">
    <property type="term" value="F:dihydroorotase activity"/>
    <property type="evidence" value="ECO:0007669"/>
    <property type="project" value="TreeGrafter"/>
</dbReference>
<evidence type="ECO:0000256" key="5">
    <source>
        <dbReference type="ARBA" id="ARBA00047359"/>
    </source>
</evidence>
<dbReference type="EMBL" id="CAJNOO010000050">
    <property type="protein sequence ID" value="CAF0771067.1"/>
    <property type="molecule type" value="Genomic_DNA"/>
</dbReference>
<dbReference type="GO" id="GO:0004070">
    <property type="term" value="F:aspartate carbamoyltransferase activity"/>
    <property type="evidence" value="ECO:0007669"/>
    <property type="project" value="TreeGrafter"/>
</dbReference>
<keyword evidence="2" id="KW-0479">Metal-binding</keyword>
<dbReference type="Gene3D" id="3.30.470.20">
    <property type="entry name" value="ATP-grasp fold, B domain"/>
    <property type="match status" value="1"/>
</dbReference>
<accession>A0A813QSF9</accession>
<comment type="caution">
    <text evidence="9">The sequence shown here is derived from an EMBL/GenBank/DDBJ whole genome shotgun (WGS) entry which is preliminary data.</text>
</comment>
<dbReference type="InterPro" id="IPR035686">
    <property type="entry name" value="CPSase_GATase1"/>
</dbReference>
<evidence type="ECO:0000256" key="6">
    <source>
        <dbReference type="PROSITE-ProRule" id="PRU00409"/>
    </source>
</evidence>
<dbReference type="InterPro" id="IPR011761">
    <property type="entry name" value="ATP-grasp"/>
</dbReference>
<dbReference type="GO" id="GO:0046872">
    <property type="term" value="F:metal ion binding"/>
    <property type="evidence" value="ECO:0007669"/>
    <property type="project" value="UniProtKB-KW"/>
</dbReference>
<proteinExistence type="inferred from homology"/>
<dbReference type="SUPFAM" id="SSF52021">
    <property type="entry name" value="Carbamoyl phosphate synthetase, small subunit N-terminal domain"/>
    <property type="match status" value="1"/>
</dbReference>
<dbReference type="InterPro" id="IPR005483">
    <property type="entry name" value="CPSase_dom"/>
</dbReference>
<dbReference type="CDD" id="cd01744">
    <property type="entry name" value="GATase1_CPSase"/>
    <property type="match status" value="1"/>
</dbReference>
<evidence type="ECO:0000256" key="2">
    <source>
        <dbReference type="ARBA" id="ARBA00022723"/>
    </source>
</evidence>
<dbReference type="SMART" id="SM01096">
    <property type="entry name" value="CPSase_L_D3"/>
    <property type="match status" value="1"/>
</dbReference>
<dbReference type="Pfam" id="PF02786">
    <property type="entry name" value="CPSase_L_D2"/>
    <property type="match status" value="1"/>
</dbReference>
<dbReference type="GO" id="GO:0006228">
    <property type="term" value="P:UTP biosynthetic process"/>
    <property type="evidence" value="ECO:0007669"/>
    <property type="project" value="TreeGrafter"/>
</dbReference>
<dbReference type="Pfam" id="PF00117">
    <property type="entry name" value="GATase"/>
    <property type="match status" value="1"/>
</dbReference>
<dbReference type="InterPro" id="IPR002474">
    <property type="entry name" value="CarbamoylP_synth_ssu_N"/>
</dbReference>
<dbReference type="SUPFAM" id="SSF52440">
    <property type="entry name" value="PreATP-grasp domain"/>
    <property type="match status" value="1"/>
</dbReference>
<dbReference type="InterPro" id="IPR005480">
    <property type="entry name" value="CPSase_lsu_oligo"/>
</dbReference>
<dbReference type="GO" id="GO:0019240">
    <property type="term" value="P:citrulline biosynthetic process"/>
    <property type="evidence" value="ECO:0007669"/>
    <property type="project" value="TreeGrafter"/>
</dbReference>
<dbReference type="OrthoDB" id="434at2759"/>
<dbReference type="InterPro" id="IPR029062">
    <property type="entry name" value="Class_I_gatase-like"/>
</dbReference>
<dbReference type="FunFam" id="3.40.50.20:FF:000001">
    <property type="entry name" value="Carbamoyl-phosphate synthase large chain"/>
    <property type="match status" value="1"/>
</dbReference>
<dbReference type="PANTHER" id="PTHR11405:SF5">
    <property type="entry name" value="CAD PROTEIN"/>
    <property type="match status" value="1"/>
</dbReference>
<dbReference type="InterPro" id="IPR005479">
    <property type="entry name" value="CPAse_ATP-bd"/>
</dbReference>
<feature type="compositionally biased region" description="Polar residues" evidence="7">
    <location>
        <begin position="957"/>
        <end position="971"/>
    </location>
</feature>
<evidence type="ECO:0000256" key="1">
    <source>
        <dbReference type="ARBA" id="ARBA00022598"/>
    </source>
</evidence>
<dbReference type="Pfam" id="PF00988">
    <property type="entry name" value="CPSase_sm_chain"/>
    <property type="match status" value="1"/>
</dbReference>
<dbReference type="Gene3D" id="3.50.30.20">
    <property type="entry name" value="Carbamoyl-phosphate synthase small subunit, N-terminal domain"/>
    <property type="match status" value="1"/>
</dbReference>
<dbReference type="GO" id="GO:0006541">
    <property type="term" value="P:glutamine metabolic process"/>
    <property type="evidence" value="ECO:0007669"/>
    <property type="project" value="InterPro"/>
</dbReference>
<keyword evidence="1" id="KW-0436">Ligase</keyword>
<dbReference type="Gene3D" id="3.40.50.20">
    <property type="match status" value="1"/>
</dbReference>
<feature type="domain" description="ATP-grasp" evidence="8">
    <location>
        <begin position="507"/>
        <end position="706"/>
    </location>
</feature>
<dbReference type="SMART" id="SM01097">
    <property type="entry name" value="CPSase_sm_chain"/>
    <property type="match status" value="1"/>
</dbReference>
<dbReference type="NCBIfam" id="TIGR01368">
    <property type="entry name" value="CPSaseIIsmall"/>
    <property type="match status" value="1"/>
</dbReference>
<evidence type="ECO:0000313" key="9">
    <source>
        <dbReference type="EMBL" id="CAF0771067.1"/>
    </source>
</evidence>
<evidence type="ECO:0000259" key="8">
    <source>
        <dbReference type="PROSITE" id="PS50975"/>
    </source>
</evidence>
<dbReference type="InterPro" id="IPR016185">
    <property type="entry name" value="PreATP-grasp_dom_sf"/>
</dbReference>
<dbReference type="Proteomes" id="UP000663882">
    <property type="component" value="Unassembled WGS sequence"/>
</dbReference>
<dbReference type="InterPro" id="IPR058047">
    <property type="entry name" value="CPSase_preATP-grasp"/>
</dbReference>